<dbReference type="Proteomes" id="UP000233556">
    <property type="component" value="Unassembled WGS sequence"/>
</dbReference>
<reference evidence="2" key="1">
    <citation type="submission" date="2017-11" db="EMBL/GenBank/DDBJ databases">
        <authorList>
            <person name="Lima N.C."/>
            <person name="Parody-Merino A.M."/>
            <person name="Battley P.F."/>
            <person name="Fidler A.E."/>
            <person name="Prosdocimi F."/>
        </authorList>
    </citation>
    <scope>NUCLEOTIDE SEQUENCE [LARGE SCALE GENOMIC DNA]</scope>
</reference>
<gene>
    <name evidence="1" type="ORF">llap_332</name>
</gene>
<keyword evidence="2" id="KW-1185">Reference proteome</keyword>
<accession>A0A2I0UTB1</accession>
<dbReference type="AlphaFoldDB" id="A0A2I0UTB1"/>
<dbReference type="EMBL" id="KZ505639">
    <property type="protein sequence ID" value="PKU49293.1"/>
    <property type="molecule type" value="Genomic_DNA"/>
</dbReference>
<reference evidence="2" key="2">
    <citation type="submission" date="2017-12" db="EMBL/GenBank/DDBJ databases">
        <title>Genome sequence of the Bar-tailed Godwit (Limosa lapponica baueri).</title>
        <authorList>
            <person name="Lima N.C.B."/>
            <person name="Parody-Merino A.M."/>
            <person name="Battley P.F."/>
            <person name="Fidler A.E."/>
            <person name="Prosdocimi F."/>
        </authorList>
    </citation>
    <scope>NUCLEOTIDE SEQUENCE [LARGE SCALE GENOMIC DNA]</scope>
</reference>
<organism evidence="1 2">
    <name type="scientific">Limosa lapponica baueri</name>
    <dbReference type="NCBI Taxonomy" id="1758121"/>
    <lineage>
        <taxon>Eukaryota</taxon>
        <taxon>Metazoa</taxon>
        <taxon>Chordata</taxon>
        <taxon>Craniata</taxon>
        <taxon>Vertebrata</taxon>
        <taxon>Euteleostomi</taxon>
        <taxon>Archelosauria</taxon>
        <taxon>Archosauria</taxon>
        <taxon>Dinosauria</taxon>
        <taxon>Saurischia</taxon>
        <taxon>Theropoda</taxon>
        <taxon>Coelurosauria</taxon>
        <taxon>Aves</taxon>
        <taxon>Neognathae</taxon>
        <taxon>Neoaves</taxon>
        <taxon>Charadriiformes</taxon>
        <taxon>Scolopacidae</taxon>
        <taxon>Limosa</taxon>
    </lineage>
</organism>
<proteinExistence type="predicted"/>
<sequence>MWNGATILPEELSRVLLWVHWSCLEPDMLRTKQLQPFTEAALQPPTASALSHNHIGLSKGRPYMSTELTEWNKTKSDRDEASFKTQFKVRLEGALTNLI</sequence>
<evidence type="ECO:0000313" key="2">
    <source>
        <dbReference type="Proteomes" id="UP000233556"/>
    </source>
</evidence>
<protein>
    <submittedName>
        <fullName evidence="1">Uncharacterized protein</fullName>
    </submittedName>
</protein>
<evidence type="ECO:0000313" key="1">
    <source>
        <dbReference type="EMBL" id="PKU49293.1"/>
    </source>
</evidence>
<name>A0A2I0UTB1_LIMLA</name>